<feature type="compositionally biased region" description="Polar residues" evidence="1">
    <location>
        <begin position="262"/>
        <end position="273"/>
    </location>
</feature>
<feature type="compositionally biased region" description="Basic and acidic residues" evidence="1">
    <location>
        <begin position="232"/>
        <end position="258"/>
    </location>
</feature>
<organism evidence="2 3">
    <name type="scientific">Microvirga vignae</name>
    <dbReference type="NCBI Taxonomy" id="1225564"/>
    <lineage>
        <taxon>Bacteria</taxon>
        <taxon>Pseudomonadati</taxon>
        <taxon>Pseudomonadota</taxon>
        <taxon>Alphaproteobacteria</taxon>
        <taxon>Hyphomicrobiales</taxon>
        <taxon>Methylobacteriaceae</taxon>
        <taxon>Microvirga</taxon>
    </lineage>
</organism>
<accession>A0A0H1R5M0</accession>
<dbReference type="InterPro" id="IPR011047">
    <property type="entry name" value="Quinoprotein_ADH-like_sf"/>
</dbReference>
<dbReference type="STRING" id="1225564.AA309_27625"/>
<gene>
    <name evidence="2" type="ORF">AA309_27625</name>
</gene>
<feature type="region of interest" description="Disordered" evidence="1">
    <location>
        <begin position="224"/>
        <end position="311"/>
    </location>
</feature>
<feature type="region of interest" description="Disordered" evidence="1">
    <location>
        <begin position="13"/>
        <end position="59"/>
    </location>
</feature>
<keyword evidence="3" id="KW-1185">Reference proteome</keyword>
<dbReference type="EMBL" id="LCYG01000098">
    <property type="protein sequence ID" value="KLK90126.1"/>
    <property type="molecule type" value="Genomic_DNA"/>
</dbReference>
<dbReference type="SUPFAM" id="SSF50998">
    <property type="entry name" value="Quinoprotein alcohol dehydrogenase-like"/>
    <property type="match status" value="1"/>
</dbReference>
<evidence type="ECO:0000313" key="3">
    <source>
        <dbReference type="Proteomes" id="UP000035489"/>
    </source>
</evidence>
<protein>
    <submittedName>
        <fullName evidence="2">Uncharacterized protein</fullName>
    </submittedName>
</protein>
<sequence>MLAESDLCRLDGLVPGRSPAAGMMASAGTRTETGREHASEPGPDRPHVPASSDGGPIMDAIVDAPSSDALKGLPKLAGDDLALLTGRGEVVVARKNLVCSYRPGKGGYEPGPEIECPALVTALADSVQGTLVAAGGMVFIAASDGVRKVVDVDGVVRSVMAVGQTVFAVAGRPGRVDGKLFEIDPLRGAILSERSLSSHASRLTADPTGSFLTIADGTMVRTLSLRQGDPCPDDRSSEPSKTSEHPASESRCDCRKEEGEQESGTSVNTVQNQPAPPAEPCDLGTSGLPTPDGGRIIGRGNGVTRHPPGSRRWDPCQTHLFFEPYDIKNVGPFLVASDREARHVAVLAGDDLRLLHQAHFRDGAVILSHRSQPMMLAYTRSESAWKHTVFTELDHEALETEPALNPDIFADTMTWTGTPLPVLKGGRAPAVGNRKALIIPVLDPGQNFNDPDLGKLAQYMNRACFKHVQDFYTENSFNQLTIQFDIHGVHHGKGGPVPLPKPIADYFFPLYVGAHVDLIKSGLTFPATLVFDGRERMTMTIQPLTGGRPSSTINVRLSALLASGLHATYPAEVKFLGAETAAISLKLPNGTSATLNLKFTPTTITINDAGQIAGASATLSTYLDGVIAAAANTAGIPNPFAKPDIRFVVQDSKGPGFLVTRFFNAVSSGPKLEVLSVTYSGAKDPLGLNSAYKGRMVIPATDGSTLKGYLDYVTVLAQEEAGLTYLERRLHTDPSIVIDAAAGKLTSSLFIAQEDGGPGAAIKLSNVSGMDALFDTSNEVANTEVTPGRSLTPKDGAEGFDGLVDHVFTAMVDRLGTTDPQKITEFFKDYGAILFGIVHPAQSDPKDPDFVQPAEWWTAGPTSWKSEFRPTEAPRGARYLPRPKEIQLQSNWALAPMAVKPDYFMFCHEFGHAIGFNDLYKREATYRDDLIYMDKWAMMDNHTAGSHHCAYHKWQAGWIRDEGTRIHRVPRPPEGQTQTHEVLLAPVEHWPDNNTLVSAAQTVFGNPNLPVAQLVWLEPSFGADLFNFIEARQKGIQFSTSLPQDPAVLVTNCIVFWEDNRYAFEGKYRAPVHLLHKSNQLLKAGDSFNLALSEELPTKGVVVSVIARKTVAGVEVFHLKIERTTSHDFIDLFFPSADPYYKSPDVWVDWTGDNGPDGKTSSTDRKDARRFPEGQPVNQGEKIRVPDSGEEWHWIGARLRNRGNVHAEKVKVNFSICEPPGAGDRGNFVIKWTETLPRVDPTGTNPNPDPVLGKWMVPAGFSGHSCVLVEVADLQVPRDHTGAALASQEEFTANNKAQKNVDDIGPKGSSPFDPVDFEFSLNNSARWPEVAYLEPEGLPYGMTLTVSPRRRRIAAGETAIFRCRLEVDDKIIASSCHGDNTFRINAWRVDQDSSVRWGGVEYRVRPRKRSTTDFAGSWDWHSLVEINGHVDPSNIAGSVRIRLAYANHHAKWVSVDLKPGATFSYKEKAPADTRELYAMVLFEGNKYYSESRSPERRIIPPPPIR</sequence>
<evidence type="ECO:0000256" key="1">
    <source>
        <dbReference type="SAM" id="MobiDB-lite"/>
    </source>
</evidence>
<comment type="caution">
    <text evidence="2">The sequence shown here is derived from an EMBL/GenBank/DDBJ whole genome shotgun (WGS) entry which is preliminary data.</text>
</comment>
<feature type="compositionally biased region" description="Basic and acidic residues" evidence="1">
    <location>
        <begin position="1162"/>
        <end position="1172"/>
    </location>
</feature>
<evidence type="ECO:0000313" key="2">
    <source>
        <dbReference type="EMBL" id="KLK90126.1"/>
    </source>
</evidence>
<feature type="region of interest" description="Disordered" evidence="1">
    <location>
        <begin position="1151"/>
        <end position="1181"/>
    </location>
</feature>
<dbReference type="PATRIC" id="fig|1225564.3.peg.7177"/>
<name>A0A0H1R5M0_9HYPH</name>
<dbReference type="Proteomes" id="UP000035489">
    <property type="component" value="Unassembled WGS sequence"/>
</dbReference>
<reference evidence="2 3" key="1">
    <citation type="submission" date="2015-05" db="EMBL/GenBank/DDBJ databases">
        <title>Draft genome sequence of Microvirga vignae strain BR3299, a novel nitrogen fixing bacteria isolated from Brazil semi-aired region.</title>
        <authorList>
            <person name="Zilli J.E."/>
            <person name="Passos S.R."/>
            <person name="Leite J."/>
            <person name="Baldani J.I."/>
            <person name="Xavier G.R."/>
            <person name="Rumjaneck N.G."/>
            <person name="Simoes-Araujo J.L."/>
        </authorList>
    </citation>
    <scope>NUCLEOTIDE SEQUENCE [LARGE SCALE GENOMIC DNA]</scope>
    <source>
        <strain evidence="2 3">BR3299</strain>
    </source>
</reference>
<feature type="compositionally biased region" description="Basic and acidic residues" evidence="1">
    <location>
        <begin position="32"/>
        <end position="47"/>
    </location>
</feature>
<proteinExistence type="predicted"/>